<feature type="compositionally biased region" description="Polar residues" evidence="1">
    <location>
        <begin position="1"/>
        <end position="18"/>
    </location>
</feature>
<evidence type="ECO:0000313" key="2">
    <source>
        <dbReference type="EMBL" id="HCL02326.1"/>
    </source>
</evidence>
<protein>
    <submittedName>
        <fullName evidence="2">Uncharacterized protein</fullName>
    </submittedName>
</protein>
<accession>A0A3D2X5S5</accession>
<comment type="caution">
    <text evidence="2">The sequence shown here is derived from an EMBL/GenBank/DDBJ whole genome shotgun (WGS) entry which is preliminary data.</text>
</comment>
<proteinExistence type="predicted"/>
<name>A0A3D2X5S5_9FIRM</name>
<evidence type="ECO:0000256" key="1">
    <source>
        <dbReference type="SAM" id="MobiDB-lite"/>
    </source>
</evidence>
<sequence>MNVNGVTGVRNTYASTESAELEKKNSTTNESNQETVAATYEKSEGIKTNKQQDRETIERLKADAEQRTASLRSLVEKMLLKQGEQVTNATDIWALLREGKVTVDPETAAKAASEIAEDGYWGVEQTSERLVSFAKALAGNDSSKAETMINAVTKGFKEATKAWGGELPEICQKTLDTTIEKLNKWKDGLE</sequence>
<gene>
    <name evidence="2" type="ORF">DHW61_07915</name>
</gene>
<feature type="region of interest" description="Disordered" evidence="1">
    <location>
        <begin position="1"/>
        <end position="54"/>
    </location>
</feature>
<dbReference type="EMBL" id="DPVV01000258">
    <property type="protein sequence ID" value="HCL02326.1"/>
    <property type="molecule type" value="Genomic_DNA"/>
</dbReference>
<reference evidence="2 3" key="1">
    <citation type="journal article" date="2018" name="Nat. Biotechnol.">
        <title>A standardized bacterial taxonomy based on genome phylogeny substantially revises the tree of life.</title>
        <authorList>
            <person name="Parks D.H."/>
            <person name="Chuvochina M."/>
            <person name="Waite D.W."/>
            <person name="Rinke C."/>
            <person name="Skarshewski A."/>
            <person name="Chaumeil P.A."/>
            <person name="Hugenholtz P."/>
        </authorList>
    </citation>
    <scope>NUCLEOTIDE SEQUENCE [LARGE SCALE GENOMIC DNA]</scope>
    <source>
        <strain evidence="2">UBA11728</strain>
    </source>
</reference>
<evidence type="ECO:0000313" key="3">
    <source>
        <dbReference type="Proteomes" id="UP000262969"/>
    </source>
</evidence>
<feature type="compositionally biased region" description="Polar residues" evidence="1">
    <location>
        <begin position="26"/>
        <end position="36"/>
    </location>
</feature>
<dbReference type="Proteomes" id="UP000262969">
    <property type="component" value="Unassembled WGS sequence"/>
</dbReference>
<feature type="compositionally biased region" description="Basic and acidic residues" evidence="1">
    <location>
        <begin position="41"/>
        <end position="54"/>
    </location>
</feature>
<organism evidence="2 3">
    <name type="scientific">Lachnoclostridium phytofermentans</name>
    <dbReference type="NCBI Taxonomy" id="66219"/>
    <lineage>
        <taxon>Bacteria</taxon>
        <taxon>Bacillati</taxon>
        <taxon>Bacillota</taxon>
        <taxon>Clostridia</taxon>
        <taxon>Lachnospirales</taxon>
        <taxon>Lachnospiraceae</taxon>
    </lineage>
</organism>
<dbReference type="AlphaFoldDB" id="A0A3D2X5S5"/>